<comment type="subunit">
    <text evidence="9">The complex comprises the extracytoplasmic solute receptor protein and the two transmembrane proteins.</text>
</comment>
<keyword evidence="12" id="KW-1185">Reference proteome</keyword>
<keyword evidence="5 9" id="KW-0812">Transmembrane</keyword>
<dbReference type="InterPro" id="IPR007387">
    <property type="entry name" value="TRAP_DctQ"/>
</dbReference>
<comment type="subcellular location">
    <subcellularLocation>
        <location evidence="1 9">Cell inner membrane</location>
        <topology evidence="1 9">Multi-pass membrane protein</topology>
    </subcellularLocation>
</comment>
<proteinExistence type="inferred from homology"/>
<evidence type="ECO:0000256" key="9">
    <source>
        <dbReference type="RuleBase" id="RU369079"/>
    </source>
</evidence>
<dbReference type="Pfam" id="PF04290">
    <property type="entry name" value="DctQ"/>
    <property type="match status" value="1"/>
</dbReference>
<evidence type="ECO:0000259" key="10">
    <source>
        <dbReference type="Pfam" id="PF04290"/>
    </source>
</evidence>
<evidence type="ECO:0000256" key="5">
    <source>
        <dbReference type="ARBA" id="ARBA00022692"/>
    </source>
</evidence>
<dbReference type="PANTHER" id="PTHR35011:SF2">
    <property type="entry name" value="2,3-DIKETO-L-GULONATE TRAP TRANSPORTER SMALL PERMEASE PROTEIN YIAM"/>
    <property type="match status" value="1"/>
</dbReference>
<feature type="transmembrane region" description="Helical" evidence="9">
    <location>
        <begin position="16"/>
        <end position="39"/>
    </location>
</feature>
<evidence type="ECO:0000313" key="11">
    <source>
        <dbReference type="EMBL" id="SDG28402.1"/>
    </source>
</evidence>
<sequence>MAGHPMKSLAALADRLVYWAAVVLLLTLLAVVVLGVFFRQINQPLAWSDELAQYLLVWTGFVGWIIAARRRSHIRIMVFAQRLPRPVQAALEIATQASVIVFAAVLLRYSWGLIERTWDVESIALPVSSAALYIVMPFAALALILQALAEIGDVLAGRKVEVAEPGAQAL</sequence>
<comment type="function">
    <text evidence="9">Part of the tripartite ATP-independent periplasmic (TRAP) transport system.</text>
</comment>
<keyword evidence="6 9" id="KW-1133">Transmembrane helix</keyword>
<evidence type="ECO:0000256" key="3">
    <source>
        <dbReference type="ARBA" id="ARBA00022475"/>
    </source>
</evidence>
<evidence type="ECO:0000256" key="6">
    <source>
        <dbReference type="ARBA" id="ARBA00022989"/>
    </source>
</evidence>
<keyword evidence="3" id="KW-1003">Cell membrane</keyword>
<gene>
    <name evidence="11" type="ORF">SAMN05421844_103407</name>
</gene>
<accession>A0ABY0NYB5</accession>
<evidence type="ECO:0000256" key="2">
    <source>
        <dbReference type="ARBA" id="ARBA00022448"/>
    </source>
</evidence>
<dbReference type="InterPro" id="IPR055348">
    <property type="entry name" value="DctQ"/>
</dbReference>
<evidence type="ECO:0000256" key="7">
    <source>
        <dbReference type="ARBA" id="ARBA00023136"/>
    </source>
</evidence>
<feature type="transmembrane region" description="Helical" evidence="9">
    <location>
        <begin position="89"/>
        <end position="111"/>
    </location>
</feature>
<dbReference type="RefSeq" id="WP_244511980.1">
    <property type="nucleotide sequence ID" value="NZ_FNBZ01000003.1"/>
</dbReference>
<keyword evidence="7 9" id="KW-0472">Membrane</keyword>
<dbReference type="EMBL" id="FNBZ01000003">
    <property type="protein sequence ID" value="SDG28402.1"/>
    <property type="molecule type" value="Genomic_DNA"/>
</dbReference>
<evidence type="ECO:0000256" key="4">
    <source>
        <dbReference type="ARBA" id="ARBA00022519"/>
    </source>
</evidence>
<evidence type="ECO:0000313" key="12">
    <source>
        <dbReference type="Proteomes" id="UP000199468"/>
    </source>
</evidence>
<comment type="similarity">
    <text evidence="8 9">Belongs to the TRAP transporter small permease family.</text>
</comment>
<feature type="transmembrane region" description="Helical" evidence="9">
    <location>
        <begin position="51"/>
        <end position="68"/>
    </location>
</feature>
<evidence type="ECO:0000256" key="1">
    <source>
        <dbReference type="ARBA" id="ARBA00004429"/>
    </source>
</evidence>
<keyword evidence="2 9" id="KW-0813">Transport</keyword>
<dbReference type="Proteomes" id="UP000199468">
    <property type="component" value="Unassembled WGS sequence"/>
</dbReference>
<organism evidence="11 12">
    <name type="scientific">Bosea robiniae</name>
    <dbReference type="NCBI Taxonomy" id="1036780"/>
    <lineage>
        <taxon>Bacteria</taxon>
        <taxon>Pseudomonadati</taxon>
        <taxon>Pseudomonadota</taxon>
        <taxon>Alphaproteobacteria</taxon>
        <taxon>Hyphomicrobiales</taxon>
        <taxon>Boseaceae</taxon>
        <taxon>Bosea</taxon>
    </lineage>
</organism>
<reference evidence="11 12" key="1">
    <citation type="submission" date="2016-10" db="EMBL/GenBank/DDBJ databases">
        <authorList>
            <person name="Varghese N."/>
            <person name="Submissions S."/>
        </authorList>
    </citation>
    <scope>NUCLEOTIDE SEQUENCE [LARGE SCALE GENOMIC DNA]</scope>
    <source>
        <strain evidence="11 12">DSM 26672</strain>
    </source>
</reference>
<protein>
    <recommendedName>
        <fullName evidence="9">TRAP transporter small permease protein</fullName>
    </recommendedName>
</protein>
<keyword evidence="4 9" id="KW-0997">Cell inner membrane</keyword>
<comment type="caution">
    <text evidence="11">The sequence shown here is derived from an EMBL/GenBank/DDBJ whole genome shotgun (WGS) entry which is preliminary data.</text>
</comment>
<feature type="domain" description="Tripartite ATP-independent periplasmic transporters DctQ component" evidence="10">
    <location>
        <begin position="29"/>
        <end position="153"/>
    </location>
</feature>
<evidence type="ECO:0000256" key="8">
    <source>
        <dbReference type="ARBA" id="ARBA00038436"/>
    </source>
</evidence>
<name>A0ABY0NYB5_9HYPH</name>
<dbReference type="PANTHER" id="PTHR35011">
    <property type="entry name" value="2,3-DIKETO-L-GULONATE TRAP TRANSPORTER SMALL PERMEASE PROTEIN YIAM"/>
    <property type="match status" value="1"/>
</dbReference>
<feature type="transmembrane region" description="Helical" evidence="9">
    <location>
        <begin position="123"/>
        <end position="149"/>
    </location>
</feature>